<dbReference type="AlphaFoldDB" id="A0A4S8LWY8"/>
<feature type="non-terminal residue" evidence="1">
    <location>
        <position position="1"/>
    </location>
</feature>
<reference evidence="1 2" key="1">
    <citation type="journal article" date="2019" name="Nat. Ecol. Evol.">
        <title>Megaphylogeny resolves global patterns of mushroom evolution.</title>
        <authorList>
            <person name="Varga T."/>
            <person name="Krizsan K."/>
            <person name="Foldi C."/>
            <person name="Dima B."/>
            <person name="Sanchez-Garcia M."/>
            <person name="Sanchez-Ramirez S."/>
            <person name="Szollosi G.J."/>
            <person name="Szarkandi J.G."/>
            <person name="Papp V."/>
            <person name="Albert L."/>
            <person name="Andreopoulos W."/>
            <person name="Angelini C."/>
            <person name="Antonin V."/>
            <person name="Barry K.W."/>
            <person name="Bougher N.L."/>
            <person name="Buchanan P."/>
            <person name="Buyck B."/>
            <person name="Bense V."/>
            <person name="Catcheside P."/>
            <person name="Chovatia M."/>
            <person name="Cooper J."/>
            <person name="Damon W."/>
            <person name="Desjardin D."/>
            <person name="Finy P."/>
            <person name="Geml J."/>
            <person name="Haridas S."/>
            <person name="Hughes K."/>
            <person name="Justo A."/>
            <person name="Karasinski D."/>
            <person name="Kautmanova I."/>
            <person name="Kiss B."/>
            <person name="Kocsube S."/>
            <person name="Kotiranta H."/>
            <person name="LaButti K.M."/>
            <person name="Lechner B.E."/>
            <person name="Liimatainen K."/>
            <person name="Lipzen A."/>
            <person name="Lukacs Z."/>
            <person name="Mihaltcheva S."/>
            <person name="Morgado L.N."/>
            <person name="Niskanen T."/>
            <person name="Noordeloos M.E."/>
            <person name="Ohm R.A."/>
            <person name="Ortiz-Santana B."/>
            <person name="Ovrebo C."/>
            <person name="Racz N."/>
            <person name="Riley R."/>
            <person name="Savchenko A."/>
            <person name="Shiryaev A."/>
            <person name="Soop K."/>
            <person name="Spirin V."/>
            <person name="Szebenyi C."/>
            <person name="Tomsovsky M."/>
            <person name="Tulloss R.E."/>
            <person name="Uehling J."/>
            <person name="Grigoriev I.V."/>
            <person name="Vagvolgyi C."/>
            <person name="Papp T."/>
            <person name="Martin F.M."/>
            <person name="Miettinen O."/>
            <person name="Hibbett D.S."/>
            <person name="Nagy L.G."/>
        </authorList>
    </citation>
    <scope>NUCLEOTIDE SEQUENCE [LARGE SCALE GENOMIC DNA]</scope>
    <source>
        <strain evidence="1 2">CBS 962.96</strain>
    </source>
</reference>
<dbReference type="Proteomes" id="UP000297245">
    <property type="component" value="Unassembled WGS sequence"/>
</dbReference>
<gene>
    <name evidence="1" type="ORF">K435DRAFT_581764</name>
</gene>
<accession>A0A4S8LWY8</accession>
<evidence type="ECO:0000313" key="2">
    <source>
        <dbReference type="Proteomes" id="UP000297245"/>
    </source>
</evidence>
<evidence type="ECO:0000313" key="1">
    <source>
        <dbReference type="EMBL" id="THU94164.1"/>
    </source>
</evidence>
<keyword evidence="2" id="KW-1185">Reference proteome</keyword>
<dbReference type="OrthoDB" id="432234at2759"/>
<proteinExistence type="predicted"/>
<protein>
    <submittedName>
        <fullName evidence="1">Uncharacterized protein</fullName>
    </submittedName>
</protein>
<feature type="non-terminal residue" evidence="1">
    <location>
        <position position="81"/>
    </location>
</feature>
<sequence length="81" mass="8699">LGKVPLVIGMPVVITNNFDVGGGIVNGTYGILKKIRYTCDNAERRHATSCIVELPSPVGQPMSGLTNSEVPVIEQESRITF</sequence>
<organism evidence="1 2">
    <name type="scientific">Dendrothele bispora (strain CBS 962.96)</name>
    <dbReference type="NCBI Taxonomy" id="1314807"/>
    <lineage>
        <taxon>Eukaryota</taxon>
        <taxon>Fungi</taxon>
        <taxon>Dikarya</taxon>
        <taxon>Basidiomycota</taxon>
        <taxon>Agaricomycotina</taxon>
        <taxon>Agaricomycetes</taxon>
        <taxon>Agaricomycetidae</taxon>
        <taxon>Agaricales</taxon>
        <taxon>Agaricales incertae sedis</taxon>
        <taxon>Dendrothele</taxon>
    </lineage>
</organism>
<dbReference type="EMBL" id="ML179230">
    <property type="protein sequence ID" value="THU94164.1"/>
    <property type="molecule type" value="Genomic_DNA"/>
</dbReference>
<name>A0A4S8LWY8_DENBC</name>